<dbReference type="Proteomes" id="UP001213039">
    <property type="component" value="Chromosome"/>
</dbReference>
<accession>A0ACD4PH01</accession>
<gene>
    <name evidence="1" type="ORF">Me_995_000488</name>
</gene>
<proteinExistence type="predicted"/>
<evidence type="ECO:0000313" key="2">
    <source>
        <dbReference type="Proteomes" id="UP001213039"/>
    </source>
</evidence>
<dbReference type="EMBL" id="CP114370">
    <property type="protein sequence ID" value="WBP83862.1"/>
    <property type="molecule type" value="Genomic_DNA"/>
</dbReference>
<evidence type="ECO:0000313" key="1">
    <source>
        <dbReference type="EMBL" id="WBP83862.1"/>
    </source>
</evidence>
<name>A0ACD4PH01_9BACT</name>
<organism evidence="1 2">
    <name type="scientific">Mycoplasmopsis edwardii</name>
    <dbReference type="NCBI Taxonomy" id="53558"/>
    <lineage>
        <taxon>Bacteria</taxon>
        <taxon>Bacillati</taxon>
        <taxon>Mycoplasmatota</taxon>
        <taxon>Mycoplasmoidales</taxon>
        <taxon>Metamycoplasmataceae</taxon>
        <taxon>Mycoplasmopsis</taxon>
    </lineage>
</organism>
<protein>
    <submittedName>
        <fullName evidence="1">Amidase family protein</fullName>
    </submittedName>
</protein>
<reference evidence="1" key="1">
    <citation type="submission" date="2022-12" db="EMBL/GenBank/DDBJ databases">
        <authorList>
            <consortium name="Asia Pacific Centre for Animal Health"/>
            <person name="Klose S.M."/>
            <person name="Legione A.R."/>
            <person name="Monotti I."/>
            <person name="Bushell R."/>
            <person name="Marenda M.S."/>
            <person name="Sugiyama T."/>
            <person name="Browning G.F."/>
            <person name="Vaz P.K."/>
        </authorList>
    </citation>
    <scope>NUCLEOTIDE SEQUENCE</scope>
    <source>
        <strain evidence="1">Felid995</strain>
    </source>
</reference>
<sequence length="438" mass="48047">MRNLKNLGNKELAINELKSDKNNAVAMLTDFQNQNKGVLSNAVITLKDNYATKSFETKGSSRILEGFTPGYDATVVKKLINAGADIVAKVHLDELALGGTGTHSAYGLVKNPIDPERYAGGSSSGSAATLNKNISIAIGSDTGDSVRLPASFVGVVGFKPSYGAISRCGLYAYASSLDTVAYFAHNVNDIIIASQVLFGKDQFDMTSVEVDIKDVQKAKPRKVVAFDFSDQVDSYSQTKYESIIKKMQADGIRVDLIKPDLKVLRLIQPIYRIISFSEASSNLSNLNGVAFGSRSEGDSWQEIIKNTRSEKFGKMVQERLALGSYFLYEENQKELLIKAQKGRRLIKNYFNKIMEGYDVAIYPASHGIAPLFTENKDNGVIDFVLTGSNLVGNPSITIPMGKKDNMPFSIAIDARLYEDKELLGFSEYIEELIGDINE</sequence>
<keyword evidence="2" id="KW-1185">Reference proteome</keyword>